<dbReference type="EMBL" id="WTYJ01000003">
    <property type="protein sequence ID" value="MXP00307.1"/>
    <property type="molecule type" value="Genomic_DNA"/>
</dbReference>
<proteinExistence type="predicted"/>
<feature type="compositionally biased region" description="Basic and acidic residues" evidence="1">
    <location>
        <begin position="108"/>
        <end position="117"/>
    </location>
</feature>
<protein>
    <submittedName>
        <fullName evidence="3">Uncharacterized protein</fullName>
    </submittedName>
</protein>
<feature type="chain" id="PRO_5026146587" evidence="2">
    <location>
        <begin position="25"/>
        <end position="138"/>
    </location>
</feature>
<evidence type="ECO:0000256" key="2">
    <source>
        <dbReference type="SAM" id="SignalP"/>
    </source>
</evidence>
<sequence length="138" mass="15319">MSLKRHLAVLCLALTLIHSGAATAQILDRVQHSAGDVAQHDHGFFSAIMLDDDHHDHHEDHDHHPDATDHDRAVDDLPDGAQHHHHGDIAPGLIVRDLAGEAAVMPDRTPREFRSDPHVPGYRQAGPERPPRYLALNR</sequence>
<reference evidence="3 4" key="1">
    <citation type="submission" date="2019-12" db="EMBL/GenBank/DDBJ databases">
        <title>Genomic-based taxomic classification of the family Erythrobacteraceae.</title>
        <authorList>
            <person name="Xu L."/>
        </authorList>
    </citation>
    <scope>NUCLEOTIDE SEQUENCE [LARGE SCALE GENOMIC DNA]</scope>
    <source>
        <strain evidence="3 4">S36</strain>
    </source>
</reference>
<keyword evidence="4" id="KW-1185">Reference proteome</keyword>
<feature type="region of interest" description="Disordered" evidence="1">
    <location>
        <begin position="55"/>
        <end position="92"/>
    </location>
</feature>
<dbReference type="AlphaFoldDB" id="A0A6I4TW77"/>
<feature type="region of interest" description="Disordered" evidence="1">
    <location>
        <begin position="105"/>
        <end position="138"/>
    </location>
</feature>
<name>A0A6I4TW77_9SPHN</name>
<evidence type="ECO:0000256" key="1">
    <source>
        <dbReference type="SAM" id="MobiDB-lite"/>
    </source>
</evidence>
<keyword evidence="2" id="KW-0732">Signal</keyword>
<feature type="compositionally biased region" description="Basic and acidic residues" evidence="1">
    <location>
        <begin position="55"/>
        <end position="75"/>
    </location>
</feature>
<accession>A0A6I4TW77</accession>
<evidence type="ECO:0000313" key="4">
    <source>
        <dbReference type="Proteomes" id="UP000469430"/>
    </source>
</evidence>
<feature type="signal peptide" evidence="2">
    <location>
        <begin position="1"/>
        <end position="24"/>
    </location>
</feature>
<evidence type="ECO:0000313" key="3">
    <source>
        <dbReference type="EMBL" id="MXP00307.1"/>
    </source>
</evidence>
<comment type="caution">
    <text evidence="3">The sequence shown here is derived from an EMBL/GenBank/DDBJ whole genome shotgun (WGS) entry which is preliminary data.</text>
</comment>
<organism evidence="3 4">
    <name type="scientific">Croceibacterium xixiisoli</name>
    <dbReference type="NCBI Taxonomy" id="1476466"/>
    <lineage>
        <taxon>Bacteria</taxon>
        <taxon>Pseudomonadati</taxon>
        <taxon>Pseudomonadota</taxon>
        <taxon>Alphaproteobacteria</taxon>
        <taxon>Sphingomonadales</taxon>
        <taxon>Erythrobacteraceae</taxon>
        <taxon>Croceibacterium</taxon>
    </lineage>
</organism>
<gene>
    <name evidence="3" type="ORF">GRI97_15040</name>
</gene>
<dbReference type="Proteomes" id="UP000469430">
    <property type="component" value="Unassembled WGS sequence"/>
</dbReference>